<protein>
    <submittedName>
        <fullName evidence="1">Uncharacterized protein</fullName>
    </submittedName>
</protein>
<dbReference type="Proteomes" id="UP000475862">
    <property type="component" value="Unassembled WGS sequence"/>
</dbReference>
<dbReference type="AlphaFoldDB" id="A0A6G0T234"/>
<evidence type="ECO:0000313" key="2">
    <source>
        <dbReference type="Proteomes" id="UP000475862"/>
    </source>
</evidence>
<organism evidence="1 2">
    <name type="scientific">Aphis glycines</name>
    <name type="common">Soybean aphid</name>
    <dbReference type="NCBI Taxonomy" id="307491"/>
    <lineage>
        <taxon>Eukaryota</taxon>
        <taxon>Metazoa</taxon>
        <taxon>Ecdysozoa</taxon>
        <taxon>Arthropoda</taxon>
        <taxon>Hexapoda</taxon>
        <taxon>Insecta</taxon>
        <taxon>Pterygota</taxon>
        <taxon>Neoptera</taxon>
        <taxon>Paraneoptera</taxon>
        <taxon>Hemiptera</taxon>
        <taxon>Sternorrhyncha</taxon>
        <taxon>Aphidomorpha</taxon>
        <taxon>Aphidoidea</taxon>
        <taxon>Aphididae</taxon>
        <taxon>Aphidini</taxon>
        <taxon>Aphis</taxon>
        <taxon>Aphis</taxon>
    </lineage>
</organism>
<reference evidence="1 2" key="1">
    <citation type="submission" date="2019-08" db="EMBL/GenBank/DDBJ databases">
        <title>The genome of the soybean aphid Biotype 1, its phylome, world population structure and adaptation to the North American continent.</title>
        <authorList>
            <person name="Giordano R."/>
            <person name="Donthu R.K."/>
            <person name="Hernandez A.G."/>
            <person name="Wright C.L."/>
            <person name="Zimin A.V."/>
        </authorList>
    </citation>
    <scope>NUCLEOTIDE SEQUENCE [LARGE SCALE GENOMIC DNA]</scope>
    <source>
        <tissue evidence="1">Whole aphids</tissue>
    </source>
</reference>
<dbReference type="EMBL" id="VYZN01000065">
    <property type="protein sequence ID" value="KAE9524562.1"/>
    <property type="molecule type" value="Genomic_DNA"/>
</dbReference>
<keyword evidence="2" id="KW-1185">Reference proteome</keyword>
<evidence type="ECO:0000313" key="1">
    <source>
        <dbReference type="EMBL" id="KAE9524562.1"/>
    </source>
</evidence>
<comment type="caution">
    <text evidence="1">The sequence shown here is derived from an EMBL/GenBank/DDBJ whole genome shotgun (WGS) entry which is preliminary data.</text>
</comment>
<gene>
    <name evidence="1" type="ORF">AGLY_014612</name>
</gene>
<name>A0A6G0T234_APHGL</name>
<proteinExistence type="predicted"/>
<accession>A0A6G0T234</accession>
<sequence length="311" mass="35908">MLTYLTYDAIIKKLAKEGKFQSTLNRLIKNALVISILNRIDYVQQCLMLCSVAVGHVFFNDIYSTVIAVVIYEVLIKSKFDDKSSNIKYKLISYSLLCIVDLPNFSYESSLLCPESKAITELNGNKVNVIKKLKSIEGCVTPGGFRIYPKLCDVQILITFRFNVALIPKRHIVNLAFLCMAAERQIKVVIVIRRNGKPLHQHLKYNNQHNIFSSIKNRRLNSPRLDLLLRTTRNKRNFKEDNRISAWKYLGTEINSNGKNKKGIAKLSNKLFILQRTSTSKSDKQILMTYVRSIAQYGCETWTYHWENEEN</sequence>